<name>A0A2S5CHY6_9GAMM</name>
<gene>
    <name evidence="2" type="ORF">AADEFJLK_03831</name>
</gene>
<dbReference type="AlphaFoldDB" id="A0A2S5CHY6"/>
<protein>
    <submittedName>
        <fullName evidence="2">Uncharacterized protein</fullName>
    </submittedName>
</protein>
<accession>A0A2S5CHY6</accession>
<sequence length="177" mass="18984">MSFPWYTNMNNQNVETQPTEQAKVTGRRRFLQKAGAISPVLLTFTSPTAFANAPALCMSQTISGNISHTVTGNCKMGTYNPTMLTAVFSGGGVFGSITASTQVKVLFGGSDTTTLLTAMGTTRKAIYITAYINSITPAISNKYPRTTAEVVTMYNGNPAPFADDASAQYYFTHSTFP</sequence>
<organism evidence="2 3">
    <name type="scientific">Methylovulum psychrotolerans</name>
    <dbReference type="NCBI Taxonomy" id="1704499"/>
    <lineage>
        <taxon>Bacteria</taxon>
        <taxon>Pseudomonadati</taxon>
        <taxon>Pseudomonadota</taxon>
        <taxon>Gammaproteobacteria</taxon>
        <taxon>Methylococcales</taxon>
        <taxon>Methylococcaceae</taxon>
        <taxon>Methylovulum</taxon>
    </lineage>
</organism>
<comment type="caution">
    <text evidence="2">The sequence shown here is derived from an EMBL/GenBank/DDBJ whole genome shotgun (WGS) entry which is preliminary data.</text>
</comment>
<dbReference type="EMBL" id="PGFZ01000011">
    <property type="protein sequence ID" value="POZ50418.1"/>
    <property type="molecule type" value="Genomic_DNA"/>
</dbReference>
<evidence type="ECO:0000313" key="2">
    <source>
        <dbReference type="EMBL" id="POZ50418.1"/>
    </source>
</evidence>
<evidence type="ECO:0000256" key="1">
    <source>
        <dbReference type="SAM" id="MobiDB-lite"/>
    </source>
</evidence>
<evidence type="ECO:0000313" key="3">
    <source>
        <dbReference type="Proteomes" id="UP000237423"/>
    </source>
</evidence>
<reference evidence="2 3" key="1">
    <citation type="submission" date="2017-11" db="EMBL/GenBank/DDBJ databases">
        <title>Draft Genome Sequence of Methylobacter psychrotolerans Sph1T, an Obligate Methanotroph from Low-Temperature Environments.</title>
        <authorList>
            <person name="Oshkin I.Y."/>
            <person name="Miroshnikov K."/>
            <person name="Belova S.E."/>
            <person name="Korzhenkov A."/>
            <person name="Toshchakov S.V."/>
            <person name="Dedysh S.N."/>
        </authorList>
    </citation>
    <scope>NUCLEOTIDE SEQUENCE [LARGE SCALE GENOMIC DNA]</scope>
    <source>
        <strain evidence="2 3">Sph1</strain>
    </source>
</reference>
<dbReference type="Proteomes" id="UP000237423">
    <property type="component" value="Unassembled WGS sequence"/>
</dbReference>
<proteinExistence type="predicted"/>
<feature type="region of interest" description="Disordered" evidence="1">
    <location>
        <begin position="1"/>
        <end position="21"/>
    </location>
</feature>